<feature type="transmembrane region" description="Helical" evidence="7">
    <location>
        <begin position="148"/>
        <end position="168"/>
    </location>
</feature>
<feature type="domain" description="EamA" evidence="8">
    <location>
        <begin position="16"/>
        <end position="141"/>
    </location>
</feature>
<dbReference type="Pfam" id="PF00892">
    <property type="entry name" value="EamA"/>
    <property type="match status" value="2"/>
</dbReference>
<accession>A0A255IRD1</accession>
<keyword evidence="3" id="KW-1003">Cell membrane</keyword>
<dbReference type="PANTHER" id="PTHR42920">
    <property type="entry name" value="OS03G0707200 PROTEIN-RELATED"/>
    <property type="match status" value="1"/>
</dbReference>
<keyword evidence="5 7" id="KW-1133">Transmembrane helix</keyword>
<feature type="transmembrane region" description="Helical" evidence="7">
    <location>
        <begin position="269"/>
        <end position="289"/>
    </location>
</feature>
<reference evidence="10" key="3">
    <citation type="submission" date="2018-07" db="EMBL/GenBank/DDBJ databases">
        <authorList>
            <person name="Quirk P.G."/>
            <person name="Krulwich T.A."/>
        </authorList>
    </citation>
    <scope>NUCLEOTIDE SEQUENCE</scope>
    <source>
        <strain evidence="10">CCRI-19302</strain>
    </source>
</reference>
<evidence type="ECO:0000256" key="6">
    <source>
        <dbReference type="ARBA" id="ARBA00023136"/>
    </source>
</evidence>
<comment type="similarity">
    <text evidence="2">Belongs to the EamA transporter family.</text>
</comment>
<dbReference type="EMBL" id="QICS01000006">
    <property type="protein sequence ID" value="PXV89381.1"/>
    <property type="molecule type" value="Genomic_DNA"/>
</dbReference>
<keyword evidence="11" id="KW-1185">Reference proteome</keyword>
<feature type="transmembrane region" description="Helical" evidence="7">
    <location>
        <begin position="243"/>
        <end position="263"/>
    </location>
</feature>
<keyword evidence="4 7" id="KW-0812">Transmembrane</keyword>
<feature type="transmembrane region" description="Helical" evidence="7">
    <location>
        <begin position="70"/>
        <end position="87"/>
    </location>
</feature>
<evidence type="ECO:0000256" key="3">
    <source>
        <dbReference type="ARBA" id="ARBA00022475"/>
    </source>
</evidence>
<evidence type="ECO:0000256" key="5">
    <source>
        <dbReference type="ARBA" id="ARBA00022989"/>
    </source>
</evidence>
<evidence type="ECO:0000256" key="2">
    <source>
        <dbReference type="ARBA" id="ARBA00007362"/>
    </source>
</evidence>
<evidence type="ECO:0000259" key="8">
    <source>
        <dbReference type="Pfam" id="PF00892"/>
    </source>
</evidence>
<evidence type="ECO:0000313" key="12">
    <source>
        <dbReference type="Proteomes" id="UP000247523"/>
    </source>
</evidence>
<sequence length="304" mass="33309">MKIQKSKIKILASAGLILTALIWGFAFVIVKNSLDLIPPVYMLAFRFTIATIGLGIIFYKRRIKLNKENVKAGLILGILIFISYLLQTIGCVYTTAGKNAFITTIYVVIVPFLYWIISKTRPDIYCVAAAFMAIIGIGLLSLNGDKSINIGDILTLISGFGYAIHMVFISKFSQEQDTVVLTFLQILVAAILSWITAPIMDGGFPIAITQPDMLVGMFYLGIGSTMICFLLQNICQKYIEPSTAALLLSGESVFGVAFSVLFLGESLTLKMVVGCTLILAAVIMAETKFEFIKLTLKKRSTNHA</sequence>
<evidence type="ECO:0000256" key="4">
    <source>
        <dbReference type="ARBA" id="ARBA00022692"/>
    </source>
</evidence>
<name>A0A255IRD1_9FIRM</name>
<dbReference type="SUPFAM" id="SSF103481">
    <property type="entry name" value="Multidrug resistance efflux transporter EmrE"/>
    <property type="match status" value="2"/>
</dbReference>
<organism evidence="9 12">
    <name type="scientific">Lachnotalea glycerini</name>
    <dbReference type="NCBI Taxonomy" id="1763509"/>
    <lineage>
        <taxon>Bacteria</taxon>
        <taxon>Bacillati</taxon>
        <taxon>Bacillota</taxon>
        <taxon>Clostridia</taxon>
        <taxon>Lachnospirales</taxon>
        <taxon>Lachnospiraceae</taxon>
        <taxon>Lachnotalea</taxon>
    </lineage>
</organism>
<proteinExistence type="inferred from homology"/>
<evidence type="ECO:0000313" key="11">
    <source>
        <dbReference type="Proteomes" id="UP000216411"/>
    </source>
</evidence>
<comment type="caution">
    <text evidence="9">The sequence shown here is derived from an EMBL/GenBank/DDBJ whole genome shotgun (WGS) entry which is preliminary data.</text>
</comment>
<feature type="domain" description="EamA" evidence="8">
    <location>
        <begin position="150"/>
        <end position="284"/>
    </location>
</feature>
<dbReference type="OrthoDB" id="9804865at2"/>
<keyword evidence="6 7" id="KW-0472">Membrane</keyword>
<dbReference type="GO" id="GO:0005886">
    <property type="term" value="C:plasma membrane"/>
    <property type="evidence" value="ECO:0007669"/>
    <property type="project" value="UniProtKB-SubCell"/>
</dbReference>
<protein>
    <submittedName>
        <fullName evidence="10">EamA/RhaT family transporter</fullName>
    </submittedName>
    <submittedName>
        <fullName evidence="9">Threonine/homoserine efflux transporter RhtA</fullName>
    </submittedName>
</protein>
<evidence type="ECO:0000313" key="10">
    <source>
        <dbReference type="EMBL" id="RDY30765.1"/>
    </source>
</evidence>
<evidence type="ECO:0000256" key="1">
    <source>
        <dbReference type="ARBA" id="ARBA00004651"/>
    </source>
</evidence>
<dbReference type="Proteomes" id="UP000247523">
    <property type="component" value="Unassembled WGS sequence"/>
</dbReference>
<evidence type="ECO:0000313" key="9">
    <source>
        <dbReference type="EMBL" id="PXV89381.1"/>
    </source>
</evidence>
<feature type="transmembrane region" description="Helical" evidence="7">
    <location>
        <begin position="12"/>
        <end position="30"/>
    </location>
</feature>
<dbReference type="PANTHER" id="PTHR42920:SF5">
    <property type="entry name" value="EAMA DOMAIN-CONTAINING PROTEIN"/>
    <property type="match status" value="1"/>
</dbReference>
<dbReference type="EMBL" id="NOKA02000029">
    <property type="protein sequence ID" value="RDY30765.1"/>
    <property type="molecule type" value="Genomic_DNA"/>
</dbReference>
<evidence type="ECO:0000256" key="7">
    <source>
        <dbReference type="SAM" id="Phobius"/>
    </source>
</evidence>
<feature type="transmembrane region" description="Helical" evidence="7">
    <location>
        <begin position="180"/>
        <end position="200"/>
    </location>
</feature>
<gene>
    <name evidence="9" type="ORF">C8E03_10628</name>
    <name evidence="10" type="ORF">CG710_013225</name>
</gene>
<dbReference type="AlphaFoldDB" id="A0A255IRD1"/>
<reference evidence="9 12" key="2">
    <citation type="submission" date="2018-05" db="EMBL/GenBank/DDBJ databases">
        <title>Genomic Encyclopedia of Type Strains, Phase IV (KMG-IV): sequencing the most valuable type-strain genomes for metagenomic binning, comparative biology and taxonomic classification.</title>
        <authorList>
            <person name="Goeker M."/>
        </authorList>
    </citation>
    <scope>NUCLEOTIDE SEQUENCE [LARGE SCALE GENOMIC DNA]</scope>
    <source>
        <strain evidence="9 12">DSM 28816</strain>
    </source>
</reference>
<dbReference type="InterPro" id="IPR037185">
    <property type="entry name" value="EmrE-like"/>
</dbReference>
<feature type="transmembrane region" description="Helical" evidence="7">
    <location>
        <begin position="212"/>
        <end position="231"/>
    </location>
</feature>
<dbReference type="RefSeq" id="WP_094376521.1">
    <property type="nucleotide sequence ID" value="NZ_NOKA02000029.1"/>
</dbReference>
<feature type="transmembrane region" description="Helical" evidence="7">
    <location>
        <begin position="99"/>
        <end position="117"/>
    </location>
</feature>
<dbReference type="Gene3D" id="1.10.3730.20">
    <property type="match status" value="1"/>
</dbReference>
<feature type="transmembrane region" description="Helical" evidence="7">
    <location>
        <begin position="36"/>
        <end position="58"/>
    </location>
</feature>
<feature type="transmembrane region" description="Helical" evidence="7">
    <location>
        <begin position="124"/>
        <end position="142"/>
    </location>
</feature>
<dbReference type="Proteomes" id="UP000216411">
    <property type="component" value="Unassembled WGS sequence"/>
</dbReference>
<reference evidence="10 11" key="1">
    <citation type="journal article" date="2017" name="Genome Announc.">
        <title>Draft Genome Sequence of a Sporulating and Motile Strain of Lachnotalea glycerini Isolated from Water in Quebec City, Canada.</title>
        <authorList>
            <person name="Maheux A.F."/>
            <person name="Boudreau D.K."/>
            <person name="Berube E."/>
            <person name="Boissinot M."/>
            <person name="Raymond F."/>
            <person name="Brodeur S."/>
            <person name="Corbeil J."/>
            <person name="Isabel S."/>
            <person name="Omar R.F."/>
            <person name="Bergeron M.G."/>
        </authorList>
    </citation>
    <scope>NUCLEOTIDE SEQUENCE [LARGE SCALE GENOMIC DNA]</scope>
    <source>
        <strain evidence="10 11">CCRI-19302</strain>
    </source>
</reference>
<comment type="subcellular location">
    <subcellularLocation>
        <location evidence="1">Cell membrane</location>
        <topology evidence="1">Multi-pass membrane protein</topology>
    </subcellularLocation>
</comment>
<dbReference type="InterPro" id="IPR000620">
    <property type="entry name" value="EamA_dom"/>
</dbReference>
<dbReference type="InterPro" id="IPR051258">
    <property type="entry name" value="Diverse_Substrate_Transporter"/>
</dbReference>